<evidence type="ECO:0000256" key="4">
    <source>
        <dbReference type="ARBA" id="ARBA00022827"/>
    </source>
</evidence>
<dbReference type="PANTHER" id="PTHR48083:SF31">
    <property type="entry name" value="ACYL-COA DEHYDROGENASE FADE10-RELATED"/>
    <property type="match status" value="1"/>
</dbReference>
<evidence type="ECO:0000259" key="8">
    <source>
        <dbReference type="Pfam" id="PF02770"/>
    </source>
</evidence>
<dbReference type="Pfam" id="PF02770">
    <property type="entry name" value="Acyl-CoA_dh_M"/>
    <property type="match status" value="1"/>
</dbReference>
<evidence type="ECO:0000256" key="2">
    <source>
        <dbReference type="ARBA" id="ARBA00009347"/>
    </source>
</evidence>
<comment type="cofactor">
    <cofactor evidence="1 6">
        <name>FAD</name>
        <dbReference type="ChEBI" id="CHEBI:57692"/>
    </cofactor>
</comment>
<dbReference type="GO" id="GO:0033539">
    <property type="term" value="P:fatty acid beta-oxidation using acyl-CoA dehydrogenase"/>
    <property type="evidence" value="ECO:0007669"/>
    <property type="project" value="TreeGrafter"/>
</dbReference>
<dbReference type="PANTHER" id="PTHR48083">
    <property type="entry name" value="MEDIUM-CHAIN SPECIFIC ACYL-COA DEHYDROGENASE, MITOCHONDRIAL-RELATED"/>
    <property type="match status" value="1"/>
</dbReference>
<organism evidence="9">
    <name type="scientific">uncultured bacterium AB_9</name>
    <dbReference type="NCBI Taxonomy" id="1630012"/>
    <lineage>
        <taxon>Bacteria</taxon>
        <taxon>environmental samples</taxon>
    </lineage>
</organism>
<dbReference type="GO" id="GO:0003995">
    <property type="term" value="F:acyl-CoA dehydrogenase activity"/>
    <property type="evidence" value="ECO:0007669"/>
    <property type="project" value="TreeGrafter"/>
</dbReference>
<comment type="similarity">
    <text evidence="2 6">Belongs to the acyl-CoA dehydrogenase family.</text>
</comment>
<dbReference type="InterPro" id="IPR009075">
    <property type="entry name" value="AcylCo_DH/oxidase_C"/>
</dbReference>
<evidence type="ECO:0000256" key="3">
    <source>
        <dbReference type="ARBA" id="ARBA00022630"/>
    </source>
</evidence>
<protein>
    <submittedName>
        <fullName evidence="9">Acyl-CoA dehydrogenase</fullName>
    </submittedName>
</protein>
<dbReference type="GO" id="GO:0005737">
    <property type="term" value="C:cytoplasm"/>
    <property type="evidence" value="ECO:0007669"/>
    <property type="project" value="TreeGrafter"/>
</dbReference>
<dbReference type="Gene3D" id="1.10.540.10">
    <property type="entry name" value="Acyl-CoA dehydrogenase/oxidase, N-terminal domain"/>
    <property type="match status" value="1"/>
</dbReference>
<feature type="domain" description="Acyl-CoA dehydrogenase/oxidase C-terminal" evidence="7">
    <location>
        <begin position="273"/>
        <end position="414"/>
    </location>
</feature>
<evidence type="ECO:0000259" key="7">
    <source>
        <dbReference type="Pfam" id="PF00441"/>
    </source>
</evidence>
<dbReference type="InterPro" id="IPR009100">
    <property type="entry name" value="AcylCoA_DH/oxidase_NM_dom_sf"/>
</dbReference>
<dbReference type="CDD" id="cd00567">
    <property type="entry name" value="ACAD"/>
    <property type="match status" value="1"/>
</dbReference>
<evidence type="ECO:0000256" key="6">
    <source>
        <dbReference type="RuleBase" id="RU362125"/>
    </source>
</evidence>
<dbReference type="SUPFAM" id="SSF56645">
    <property type="entry name" value="Acyl-CoA dehydrogenase NM domain-like"/>
    <property type="match status" value="1"/>
</dbReference>
<reference evidence="9" key="1">
    <citation type="journal article" date="2015" name="Proc. Natl. Acad. Sci. U.S.A.">
        <title>Multiplexed metagenome mining using short DNA sequence tags facilitates targeted discovery of epoxyketone proteasome inhibitors.</title>
        <authorList>
            <person name="Owen J.G."/>
            <person name="Charlop-Powers Z."/>
            <person name="Smith A.G."/>
            <person name="Ternei M.A."/>
            <person name="Calle P.Y."/>
            <person name="Reddy B.V."/>
            <person name="Montiel D."/>
            <person name="Brady S.F."/>
        </authorList>
    </citation>
    <scope>NUCLEOTIDE SEQUENCE</scope>
</reference>
<dbReference type="AlphaFoldDB" id="A0A0E3JNM7"/>
<dbReference type="GO" id="GO:0050660">
    <property type="term" value="F:flavin adenine dinucleotide binding"/>
    <property type="evidence" value="ECO:0007669"/>
    <property type="project" value="InterPro"/>
</dbReference>
<dbReference type="SUPFAM" id="SSF47203">
    <property type="entry name" value="Acyl-CoA dehydrogenase C-terminal domain-like"/>
    <property type="match status" value="1"/>
</dbReference>
<evidence type="ECO:0000256" key="5">
    <source>
        <dbReference type="ARBA" id="ARBA00023002"/>
    </source>
</evidence>
<keyword evidence="4 6" id="KW-0274">FAD</keyword>
<dbReference type="InterPro" id="IPR006091">
    <property type="entry name" value="Acyl-CoA_Oxase/DH_mid-dom"/>
</dbReference>
<keyword evidence="3 6" id="KW-0285">Flavoprotein</keyword>
<dbReference type="InterPro" id="IPR046373">
    <property type="entry name" value="Acyl-CoA_Oxase/DH_mid-dom_sf"/>
</dbReference>
<dbReference type="EMBL" id="KP830089">
    <property type="protein sequence ID" value="AKA59376.1"/>
    <property type="molecule type" value="Genomic_DNA"/>
</dbReference>
<dbReference type="Gene3D" id="1.20.140.10">
    <property type="entry name" value="Butyryl-CoA Dehydrogenase, subunit A, domain 3"/>
    <property type="match status" value="1"/>
</dbReference>
<dbReference type="Gene3D" id="2.40.110.10">
    <property type="entry name" value="Butyryl-CoA Dehydrogenase, subunit A, domain 2"/>
    <property type="match status" value="1"/>
</dbReference>
<dbReference type="InterPro" id="IPR037069">
    <property type="entry name" value="AcylCoA_DH/ox_N_sf"/>
</dbReference>
<keyword evidence="5 6" id="KW-0560">Oxidoreductase</keyword>
<feature type="domain" description="Acyl-CoA oxidase/dehydrogenase middle" evidence="8">
    <location>
        <begin position="157"/>
        <end position="249"/>
    </location>
</feature>
<name>A0A0E3JNM7_9BACT</name>
<accession>A0A0E3JNM7</accession>
<dbReference type="Pfam" id="PF00441">
    <property type="entry name" value="Acyl-CoA_dh_1"/>
    <property type="match status" value="1"/>
</dbReference>
<evidence type="ECO:0000313" key="9">
    <source>
        <dbReference type="EMBL" id="AKA59376.1"/>
    </source>
</evidence>
<sequence length="563" mass="60414">MARNAAEALGATGVPSFTTELIAGNLRWDLLSPWPCSDPADDARADEAIALLGKVLRTVDPVTVDDTGKLPAELLADLRRHGLLAPGVPIADGGLGLTPSGVFRLVEAAARHTRAVSMTMAIEAAIGVGAYLPVLAEGPLRATVREALRAGALSGTADTEPSGAANRRRETVAVPTPDGTAYLVTGEKVYVGNAPIADLLWITATVRSPDRERVRTFLIRTDDPGVVVTPHEFMGLRGFPNGRITFTDVRVPADLVLVEEDDYEGRITPAITVMLSLGRLYLICAPALAIARTSLRLAGDFARTRMIDDRPLARYDAVRRSTADSLAEVFAIESVTEWCLLAGPVRGLNPLLEQNLAKNICSLDSWRTVDRTMSLLAAEGFETDRSRLARGMPAGSVDRLFRDARGLRISGGVDYLLDYWFSQMIVFAGARGTGPGAPAPDLRHDGLTPRNAEHLRGAAASTRALAVLCDEFAAEGDDGAAPADQQQRHIAIGATYRELAAMALCLARAQHLAAGGDETAQHLADVYCTAARRRIDDWWPQISRAAQPPYAAVSDEWIDHGRR</sequence>
<evidence type="ECO:0000256" key="1">
    <source>
        <dbReference type="ARBA" id="ARBA00001974"/>
    </source>
</evidence>
<proteinExistence type="inferred from homology"/>
<dbReference type="InterPro" id="IPR050741">
    <property type="entry name" value="Acyl-CoA_dehydrogenase"/>
</dbReference>
<dbReference type="InterPro" id="IPR036250">
    <property type="entry name" value="AcylCo_DH-like_C"/>
</dbReference>